<proteinExistence type="inferred from homology"/>
<evidence type="ECO:0000256" key="2">
    <source>
        <dbReference type="ARBA" id="ARBA00022679"/>
    </source>
</evidence>
<dbReference type="GO" id="GO:0004740">
    <property type="term" value="F:pyruvate dehydrogenase (acetyl-transferring) kinase activity"/>
    <property type="evidence" value="ECO:0007669"/>
    <property type="project" value="UniProtKB-EC"/>
</dbReference>
<evidence type="ECO:0000256" key="5">
    <source>
        <dbReference type="ARBA" id="ARBA00022840"/>
    </source>
</evidence>
<dbReference type="InterPro" id="IPR036784">
    <property type="entry name" value="AK/P_DHK_N_sf"/>
</dbReference>
<dbReference type="GO" id="GO:0010906">
    <property type="term" value="P:regulation of glucose metabolic process"/>
    <property type="evidence" value="ECO:0007669"/>
    <property type="project" value="TreeGrafter"/>
</dbReference>
<dbReference type="SUPFAM" id="SSF69012">
    <property type="entry name" value="alpha-ketoacid dehydrogenase kinase, N-terminal domain"/>
    <property type="match status" value="1"/>
</dbReference>
<dbReference type="PANTHER" id="PTHR11947">
    <property type="entry name" value="PYRUVATE DEHYDROGENASE KINASE"/>
    <property type="match status" value="1"/>
</dbReference>
<dbReference type="PANTHER" id="PTHR11947:SF3">
    <property type="entry name" value="[PYRUVATE DEHYDROGENASE (ACETYL-TRANSFERRING)] KINASE, MITOCHONDRIAL"/>
    <property type="match status" value="1"/>
</dbReference>
<dbReference type="GO" id="GO:0005759">
    <property type="term" value="C:mitochondrial matrix"/>
    <property type="evidence" value="ECO:0007669"/>
    <property type="project" value="UniProtKB-SubCell"/>
</dbReference>
<dbReference type="InterPro" id="IPR003594">
    <property type="entry name" value="HATPase_dom"/>
</dbReference>
<dbReference type="EMBL" id="SKCS01000094">
    <property type="protein sequence ID" value="TNN17282.1"/>
    <property type="molecule type" value="Genomic_DNA"/>
</dbReference>
<evidence type="ECO:0000256" key="1">
    <source>
        <dbReference type="ARBA" id="ARBA00006155"/>
    </source>
</evidence>
<dbReference type="Pfam" id="PF10436">
    <property type="entry name" value="BCDHK_Adom3"/>
    <property type="match status" value="1"/>
</dbReference>
<comment type="similarity">
    <text evidence="1 8">Belongs to the PDK/BCKDK protein kinase family.</text>
</comment>
<feature type="domain" description="Histidine kinase/HSP90-like ATPase" evidence="9">
    <location>
        <begin position="274"/>
        <end position="428"/>
    </location>
</feature>
<dbReference type="Gene3D" id="3.30.565.10">
    <property type="entry name" value="Histidine kinase-like ATPase, C-terminal domain"/>
    <property type="match status" value="1"/>
</dbReference>
<evidence type="ECO:0000259" key="9">
    <source>
        <dbReference type="SMART" id="SM00387"/>
    </source>
</evidence>
<dbReference type="GO" id="GO:0005524">
    <property type="term" value="F:ATP binding"/>
    <property type="evidence" value="ECO:0007669"/>
    <property type="project" value="UniProtKB-UniRule"/>
</dbReference>
<keyword evidence="6 8" id="KW-0496">Mitochondrion</keyword>
<dbReference type="STRING" id="6182.A0A4Z2DLI5"/>
<keyword evidence="10" id="KW-0670">Pyruvate</keyword>
<protein>
    <recommendedName>
        <fullName evidence="8">Protein-serine/threonine kinase</fullName>
        <ecNumber evidence="8">2.7.11.-</ecNumber>
    </recommendedName>
</protein>
<dbReference type="Pfam" id="PF02518">
    <property type="entry name" value="HATPase_c"/>
    <property type="match status" value="1"/>
</dbReference>
<keyword evidence="5 8" id="KW-0067">ATP-binding</keyword>
<name>A0A4Z2DLI5_SCHJA</name>
<evidence type="ECO:0000256" key="8">
    <source>
        <dbReference type="RuleBase" id="RU366032"/>
    </source>
</evidence>
<evidence type="ECO:0000256" key="6">
    <source>
        <dbReference type="ARBA" id="ARBA00023128"/>
    </source>
</evidence>
<evidence type="ECO:0000313" key="10">
    <source>
        <dbReference type="EMBL" id="TNN17282.1"/>
    </source>
</evidence>
<dbReference type="OrthoDB" id="241648at2759"/>
<evidence type="ECO:0000256" key="3">
    <source>
        <dbReference type="ARBA" id="ARBA00022741"/>
    </source>
</evidence>
<comment type="catalytic activity">
    <reaction evidence="7">
        <text>L-seryl-[pyruvate dehydrogenase E1 alpha subunit] + ATP = O-phospho-L-seryl-[pyruvate dehydrogenase E1 alpha subunit] + ADP + H(+)</text>
        <dbReference type="Rhea" id="RHEA:23052"/>
        <dbReference type="Rhea" id="RHEA-COMP:13689"/>
        <dbReference type="Rhea" id="RHEA-COMP:13690"/>
        <dbReference type="ChEBI" id="CHEBI:15378"/>
        <dbReference type="ChEBI" id="CHEBI:29999"/>
        <dbReference type="ChEBI" id="CHEBI:30616"/>
        <dbReference type="ChEBI" id="CHEBI:83421"/>
        <dbReference type="ChEBI" id="CHEBI:456216"/>
        <dbReference type="EC" id="2.7.11.2"/>
    </reaction>
</comment>
<dbReference type="AlphaFoldDB" id="A0A4Z2DLI5"/>
<dbReference type="EC" id="2.7.11.-" evidence="8"/>
<dbReference type="InterPro" id="IPR039028">
    <property type="entry name" value="BCKD/PDK"/>
</dbReference>
<evidence type="ECO:0000256" key="7">
    <source>
        <dbReference type="ARBA" id="ARBA00048201"/>
    </source>
</evidence>
<organism evidence="10 11">
    <name type="scientific">Schistosoma japonicum</name>
    <name type="common">Blood fluke</name>
    <dbReference type="NCBI Taxonomy" id="6182"/>
    <lineage>
        <taxon>Eukaryota</taxon>
        <taxon>Metazoa</taxon>
        <taxon>Spiralia</taxon>
        <taxon>Lophotrochozoa</taxon>
        <taxon>Platyhelminthes</taxon>
        <taxon>Trematoda</taxon>
        <taxon>Digenea</taxon>
        <taxon>Strigeidida</taxon>
        <taxon>Schistosomatoidea</taxon>
        <taxon>Schistosomatidae</taxon>
        <taxon>Schistosoma</taxon>
    </lineage>
</organism>
<comment type="subcellular location">
    <subcellularLocation>
        <location evidence="8">Mitochondrion matrix</location>
    </subcellularLocation>
</comment>
<reference evidence="10 11" key="1">
    <citation type="submission" date="2019-03" db="EMBL/GenBank/DDBJ databases">
        <title>An improved genome assembly of the fluke Schistosoma japonicum.</title>
        <authorList>
            <person name="Hu W."/>
            <person name="Luo F."/>
            <person name="Yin M."/>
            <person name="Mo X."/>
            <person name="Sun C."/>
            <person name="Wu Q."/>
            <person name="Zhu B."/>
            <person name="Xiang M."/>
            <person name="Wang J."/>
            <person name="Wang Y."/>
            <person name="Zhang T."/>
            <person name="Xu B."/>
            <person name="Zheng H."/>
            <person name="Feng Z."/>
        </authorList>
    </citation>
    <scope>NUCLEOTIDE SEQUENCE [LARGE SCALE GENOMIC DNA]</scope>
    <source>
        <strain evidence="10">HuSjv2</strain>
        <tissue evidence="10">Worms</tissue>
    </source>
</reference>
<keyword evidence="2 8" id="KW-0808">Transferase</keyword>
<gene>
    <name evidence="10" type="ORF">EWB00_011214</name>
</gene>
<dbReference type="SUPFAM" id="SSF55874">
    <property type="entry name" value="ATPase domain of HSP90 chaperone/DNA topoisomerase II/histidine kinase"/>
    <property type="match status" value="1"/>
</dbReference>
<comment type="caution">
    <text evidence="10">The sequence shown here is derived from an EMBL/GenBank/DDBJ whole genome shotgun (WGS) entry which is preliminary data.</text>
</comment>
<keyword evidence="4 8" id="KW-0418">Kinase</keyword>
<keyword evidence="11" id="KW-1185">Reference proteome</keyword>
<dbReference type="InterPro" id="IPR036890">
    <property type="entry name" value="HATPase_C_sf"/>
</dbReference>
<evidence type="ECO:0000256" key="4">
    <source>
        <dbReference type="ARBA" id="ARBA00022777"/>
    </source>
</evidence>
<dbReference type="SMART" id="SM00387">
    <property type="entry name" value="HATPase_c"/>
    <property type="match status" value="1"/>
</dbReference>
<sequence>MGVKQIHEVVGRLGTMIEHYSKFTPVSLSLKSLLIFGETAPASKSFDFLKYELPVRFANIIREVQLLPNVLKKSKPIKHICLLYEETFDTLLKYEGCSTHPTSTVSRFTDDIDILLQKHSNVVEVIALGIKEIQNCDSWSEYQELQLQYFLDRFYVSRIGVRTLMNQHSMLYGPTLCNIQSHVGSIDPDCSPLQIAINAYSYSRSLCMQVYGRAPGCDIEVYNCVDKGSASGSFNKIDFCVDATGHPSTKSYLLENQMNCADLSVKGKDVTFCYVPGHLFYIMYELLKNSMRAVIEKHTNDAHLPRLHVFICNANEDIVIKITDFGGGMALNVVEKTFRYNYTTAVHSRNLQPAVLNFEKNHSVNQVTLNDRMTYEVKSEHNDSSSIAGRGHGLPLSRLYARYFGGDLHLYSVEGVGTSALIYLKRQPQDAHELIPLFNHTSRSVYENNSQQRDWVSNSHKTLLEPSITS</sequence>
<keyword evidence="3 8" id="KW-0547">Nucleotide-binding</keyword>
<evidence type="ECO:0000313" key="11">
    <source>
        <dbReference type="Proteomes" id="UP000311919"/>
    </source>
</evidence>
<dbReference type="Proteomes" id="UP000311919">
    <property type="component" value="Unassembled WGS sequence"/>
</dbReference>
<dbReference type="Gene3D" id="1.20.140.20">
    <property type="entry name" value="Alpha-ketoacid/pyruvate dehydrogenase kinase, N-terminal domain"/>
    <property type="match status" value="1"/>
</dbReference>
<accession>A0A4Z2DLI5</accession>
<dbReference type="InterPro" id="IPR018955">
    <property type="entry name" value="BCDHK/PDK_N"/>
</dbReference>